<evidence type="ECO:0000256" key="5">
    <source>
        <dbReference type="ARBA" id="ARBA00022833"/>
    </source>
</evidence>
<proteinExistence type="inferred from homology"/>
<dbReference type="PANTHER" id="PTHR23131">
    <property type="entry name" value="ENDORIBONUCLEASE LACTB2"/>
    <property type="match status" value="1"/>
</dbReference>
<comment type="similarity">
    <text evidence="2">Belongs to the metallo-beta-lactamase superfamily. Glyoxalase II family.</text>
</comment>
<dbReference type="InterPro" id="IPR047921">
    <property type="entry name" value="LACTB2-like_MBL-fold"/>
</dbReference>
<protein>
    <recommendedName>
        <fullName evidence="7">Metallo-beta-lactamase domain-containing protein</fullName>
    </recommendedName>
</protein>
<dbReference type="Pfam" id="PF17778">
    <property type="entry name" value="WHD_BLACT"/>
    <property type="match status" value="1"/>
</dbReference>
<keyword evidence="4" id="KW-0378">Hydrolase</keyword>
<keyword evidence="3" id="KW-0479">Metal-binding</keyword>
<dbReference type="GO" id="GO:0044550">
    <property type="term" value="P:secondary metabolite biosynthetic process"/>
    <property type="evidence" value="ECO:0007669"/>
    <property type="project" value="TreeGrafter"/>
</dbReference>
<dbReference type="GO" id="GO:0046872">
    <property type="term" value="F:metal ion binding"/>
    <property type="evidence" value="ECO:0007669"/>
    <property type="project" value="UniProtKB-KW"/>
</dbReference>
<dbReference type="InterPro" id="IPR041516">
    <property type="entry name" value="LACTB2_WH"/>
</dbReference>
<dbReference type="InterPro" id="IPR036388">
    <property type="entry name" value="WH-like_DNA-bd_sf"/>
</dbReference>
<dbReference type="FunFam" id="3.60.15.10:FF:000041">
    <property type="entry name" value="Metallo-beta-lactamase domain protein"/>
    <property type="match status" value="1"/>
</dbReference>
<sequence length="356" mass="38779">MTTPLPPLPPLSRLSPLIHRLTGGNPSKFTLQGTNTYLIGLGSQRILIDTGQGFPIWSETLTKLLSEEKTSITTVLLTHHHADHTDGLKDIPRLPAGPQQQQQQQQKLWRFPAPPSTDSYKQMLSRTLKEGWGNDDDRPVCELRDGMVFEIPGAEGLASLRTLHTPGHTPDHCAFLLEGEAVEDPVLFTGDAVLGHGTAVFEDLAVYLASLRKMLEGVVEVSAAAAAAAAATAGTAAAKGRRKGEEREEEMVKVLAFPAHGEVIPDAAAKIKEYIEHRAQRERQVLDVLREGKEVVPMDLVKVIYKGYPESLYGPAEGGVRLILSKLLGEGTVEQDGERWRVTSKLSDGKEQKAGL</sequence>
<comment type="caution">
    <text evidence="8">The sequence shown here is derived from an EMBL/GenBank/DDBJ whole genome shotgun (WGS) entry which is preliminary data.</text>
</comment>
<dbReference type="Gene3D" id="1.10.10.10">
    <property type="entry name" value="Winged helix-like DNA-binding domain superfamily/Winged helix DNA-binding domain"/>
    <property type="match status" value="1"/>
</dbReference>
<evidence type="ECO:0000259" key="7">
    <source>
        <dbReference type="SMART" id="SM00849"/>
    </source>
</evidence>
<name>A0A8H3I8B2_9LECA</name>
<gene>
    <name evidence="8" type="ORF">GOMPHAMPRED_007327</name>
</gene>
<dbReference type="GO" id="GO:0016787">
    <property type="term" value="F:hydrolase activity"/>
    <property type="evidence" value="ECO:0007669"/>
    <property type="project" value="UniProtKB-KW"/>
</dbReference>
<keyword evidence="9" id="KW-1185">Reference proteome</keyword>
<feature type="region of interest" description="Disordered" evidence="6">
    <location>
        <begin position="84"/>
        <end position="112"/>
    </location>
</feature>
<dbReference type="InterPro" id="IPR050662">
    <property type="entry name" value="Sec-metab_biosynth-thioest"/>
</dbReference>
<organism evidence="8 9">
    <name type="scientific">Gomphillus americanus</name>
    <dbReference type="NCBI Taxonomy" id="1940652"/>
    <lineage>
        <taxon>Eukaryota</taxon>
        <taxon>Fungi</taxon>
        <taxon>Dikarya</taxon>
        <taxon>Ascomycota</taxon>
        <taxon>Pezizomycotina</taxon>
        <taxon>Lecanoromycetes</taxon>
        <taxon>OSLEUM clade</taxon>
        <taxon>Ostropomycetidae</taxon>
        <taxon>Ostropales</taxon>
        <taxon>Graphidaceae</taxon>
        <taxon>Gomphilloideae</taxon>
        <taxon>Gomphillus</taxon>
    </lineage>
</organism>
<evidence type="ECO:0000256" key="2">
    <source>
        <dbReference type="ARBA" id="ARBA00006759"/>
    </source>
</evidence>
<dbReference type="OrthoDB" id="17458at2759"/>
<dbReference type="SUPFAM" id="SSF56281">
    <property type="entry name" value="Metallo-hydrolase/oxidoreductase"/>
    <property type="match status" value="1"/>
</dbReference>
<dbReference type="SMART" id="SM00849">
    <property type="entry name" value="Lactamase_B"/>
    <property type="match status" value="1"/>
</dbReference>
<evidence type="ECO:0000256" key="6">
    <source>
        <dbReference type="SAM" id="MobiDB-lite"/>
    </source>
</evidence>
<evidence type="ECO:0000313" key="8">
    <source>
        <dbReference type="EMBL" id="CAF9911155.1"/>
    </source>
</evidence>
<dbReference type="AlphaFoldDB" id="A0A8H3I8B2"/>
<feature type="domain" description="Metallo-beta-lactamase" evidence="7">
    <location>
        <begin position="33"/>
        <end position="225"/>
    </location>
</feature>
<keyword evidence="5" id="KW-0862">Zinc</keyword>
<evidence type="ECO:0000256" key="4">
    <source>
        <dbReference type="ARBA" id="ARBA00022801"/>
    </source>
</evidence>
<dbReference type="Proteomes" id="UP000664169">
    <property type="component" value="Unassembled WGS sequence"/>
</dbReference>
<dbReference type="PANTHER" id="PTHR23131:SF0">
    <property type="entry name" value="ENDORIBONUCLEASE LACTB2"/>
    <property type="match status" value="1"/>
</dbReference>
<dbReference type="Pfam" id="PF00753">
    <property type="entry name" value="Lactamase_B"/>
    <property type="match status" value="1"/>
</dbReference>
<evidence type="ECO:0000256" key="1">
    <source>
        <dbReference type="ARBA" id="ARBA00001947"/>
    </source>
</evidence>
<dbReference type="CDD" id="cd07722">
    <property type="entry name" value="LACTB2-like_MBL-fold"/>
    <property type="match status" value="1"/>
</dbReference>
<dbReference type="InterPro" id="IPR001279">
    <property type="entry name" value="Metallo-B-lactamas"/>
</dbReference>
<comment type="cofactor">
    <cofactor evidence="1">
        <name>Zn(2+)</name>
        <dbReference type="ChEBI" id="CHEBI:29105"/>
    </cofactor>
</comment>
<dbReference type="InterPro" id="IPR036866">
    <property type="entry name" value="RibonucZ/Hydroxyglut_hydro"/>
</dbReference>
<evidence type="ECO:0000256" key="3">
    <source>
        <dbReference type="ARBA" id="ARBA00022723"/>
    </source>
</evidence>
<dbReference type="EMBL" id="CAJPDQ010000006">
    <property type="protein sequence ID" value="CAF9911155.1"/>
    <property type="molecule type" value="Genomic_DNA"/>
</dbReference>
<accession>A0A8H3I8B2</accession>
<reference evidence="8" key="1">
    <citation type="submission" date="2021-03" db="EMBL/GenBank/DDBJ databases">
        <authorList>
            <person name="Tagirdzhanova G."/>
        </authorList>
    </citation>
    <scope>NUCLEOTIDE SEQUENCE</scope>
</reference>
<evidence type="ECO:0000313" key="9">
    <source>
        <dbReference type="Proteomes" id="UP000664169"/>
    </source>
</evidence>
<dbReference type="Gene3D" id="3.60.15.10">
    <property type="entry name" value="Ribonuclease Z/Hydroxyacylglutathione hydrolase-like"/>
    <property type="match status" value="1"/>
</dbReference>